<name>A0A846MNG8_9BACT</name>
<keyword evidence="3" id="KW-0479">Metal-binding</keyword>
<dbReference type="Pfam" id="PF02630">
    <property type="entry name" value="SCO1-SenC"/>
    <property type="match status" value="1"/>
</dbReference>
<dbReference type="Proteomes" id="UP000537126">
    <property type="component" value="Unassembled WGS sequence"/>
</dbReference>
<evidence type="ECO:0000256" key="1">
    <source>
        <dbReference type="ARBA" id="ARBA00010996"/>
    </source>
</evidence>
<dbReference type="EMBL" id="JAASRN010000001">
    <property type="protein sequence ID" value="NIK73044.1"/>
    <property type="molecule type" value="Genomic_DNA"/>
</dbReference>
<comment type="similarity">
    <text evidence="1">Belongs to the SCO1/2 family.</text>
</comment>
<dbReference type="Gene3D" id="3.40.30.10">
    <property type="entry name" value="Glutaredoxin"/>
    <property type="match status" value="1"/>
</dbReference>
<feature type="binding site" evidence="3">
    <location>
        <position position="87"/>
    </location>
    <ligand>
        <name>Cu cation</name>
        <dbReference type="ChEBI" id="CHEBI:23378"/>
    </ligand>
</feature>
<dbReference type="SUPFAM" id="SSF52833">
    <property type="entry name" value="Thioredoxin-like"/>
    <property type="match status" value="1"/>
</dbReference>
<dbReference type="InterPro" id="IPR036249">
    <property type="entry name" value="Thioredoxin-like_sf"/>
</dbReference>
<dbReference type="PANTHER" id="PTHR12151:SF25">
    <property type="entry name" value="LINALOOL DEHYDRATASE_ISOMERASE DOMAIN-CONTAINING PROTEIN"/>
    <property type="match status" value="1"/>
</dbReference>
<dbReference type="AlphaFoldDB" id="A0A846MNG8"/>
<dbReference type="PROSITE" id="PS51257">
    <property type="entry name" value="PROKAR_LIPOPROTEIN"/>
    <property type="match status" value="1"/>
</dbReference>
<dbReference type="GO" id="GO:0046872">
    <property type="term" value="F:metal ion binding"/>
    <property type="evidence" value="ECO:0007669"/>
    <property type="project" value="UniProtKB-KW"/>
</dbReference>
<evidence type="ECO:0000256" key="4">
    <source>
        <dbReference type="PIRSR" id="PIRSR603782-2"/>
    </source>
</evidence>
<feature type="binding site" evidence="3">
    <location>
        <position position="91"/>
    </location>
    <ligand>
        <name>Cu cation</name>
        <dbReference type="ChEBI" id="CHEBI:23378"/>
    </ligand>
</feature>
<dbReference type="CDD" id="cd02968">
    <property type="entry name" value="SCO"/>
    <property type="match status" value="1"/>
</dbReference>
<keyword evidence="7" id="KW-1185">Reference proteome</keyword>
<evidence type="ECO:0000256" key="2">
    <source>
        <dbReference type="ARBA" id="ARBA00023008"/>
    </source>
</evidence>
<evidence type="ECO:0000259" key="5">
    <source>
        <dbReference type="PROSITE" id="PS51352"/>
    </source>
</evidence>
<protein>
    <submittedName>
        <fullName evidence="6">Protein SCO1/2</fullName>
    </submittedName>
</protein>
<dbReference type="RefSeq" id="WP_166918323.1">
    <property type="nucleotide sequence ID" value="NZ_JAASRN010000001.1"/>
</dbReference>
<dbReference type="InterPro" id="IPR003782">
    <property type="entry name" value="SCO1/SenC"/>
</dbReference>
<evidence type="ECO:0000313" key="6">
    <source>
        <dbReference type="EMBL" id="NIK73044.1"/>
    </source>
</evidence>
<evidence type="ECO:0000313" key="7">
    <source>
        <dbReference type="Proteomes" id="UP000537126"/>
    </source>
</evidence>
<feature type="domain" description="Thioredoxin" evidence="5">
    <location>
        <begin position="49"/>
        <end position="212"/>
    </location>
</feature>
<keyword evidence="2 3" id="KW-0186">Copper</keyword>
<gene>
    <name evidence="6" type="ORF">FHS56_000530</name>
</gene>
<accession>A0A846MNG8</accession>
<reference evidence="6 7" key="1">
    <citation type="submission" date="2020-03" db="EMBL/GenBank/DDBJ databases">
        <title>Genomic Encyclopedia of Type Strains, Phase IV (KMG-IV): sequencing the most valuable type-strain genomes for metagenomic binning, comparative biology and taxonomic classification.</title>
        <authorList>
            <person name="Goeker M."/>
        </authorList>
    </citation>
    <scope>NUCLEOTIDE SEQUENCE [LARGE SCALE GENOMIC DNA]</scope>
    <source>
        <strain evidence="6 7">DSM 5718</strain>
    </source>
</reference>
<feature type="disulfide bond" description="Redox-active" evidence="4">
    <location>
        <begin position="87"/>
        <end position="91"/>
    </location>
</feature>
<sequence length="221" mass="25349">MYRQLNLYLFIWALVVVFYACKQEERRLPYLGEKQVVSRTTADGQTIVDTVYHRIPPFRFINQEGDTITEKNFEGKVYVADFFFTTCPTICPKMSAEMLKVYEHFQNDDRVLFLSHSIDTKYDSVPVLKAYAEKLGVTAPKWHFVTGNRKDIYAIAEHYMVTASEDPAAPGGYVHSGALLLIDGQRHIRGVYNGTDPQDTKKLIEDIELLLKETASTHDEK</sequence>
<comment type="caution">
    <text evidence="6">The sequence shown here is derived from an EMBL/GenBank/DDBJ whole genome shotgun (WGS) entry which is preliminary data.</text>
</comment>
<organism evidence="6 7">
    <name type="scientific">Thermonema lapsum</name>
    <dbReference type="NCBI Taxonomy" id="28195"/>
    <lineage>
        <taxon>Bacteria</taxon>
        <taxon>Pseudomonadati</taxon>
        <taxon>Bacteroidota</taxon>
        <taxon>Cytophagia</taxon>
        <taxon>Cytophagales</taxon>
        <taxon>Thermonemataceae</taxon>
        <taxon>Thermonema</taxon>
    </lineage>
</organism>
<dbReference type="InterPro" id="IPR013766">
    <property type="entry name" value="Thioredoxin_domain"/>
</dbReference>
<keyword evidence="4" id="KW-1015">Disulfide bond</keyword>
<dbReference type="PROSITE" id="PS51352">
    <property type="entry name" value="THIOREDOXIN_2"/>
    <property type="match status" value="1"/>
</dbReference>
<dbReference type="PANTHER" id="PTHR12151">
    <property type="entry name" value="ELECTRON TRANSPORT PROTIN SCO1/SENC FAMILY MEMBER"/>
    <property type="match status" value="1"/>
</dbReference>
<feature type="binding site" evidence="3">
    <location>
        <position position="175"/>
    </location>
    <ligand>
        <name>Cu cation</name>
        <dbReference type="ChEBI" id="CHEBI:23378"/>
    </ligand>
</feature>
<evidence type="ECO:0000256" key="3">
    <source>
        <dbReference type="PIRSR" id="PIRSR603782-1"/>
    </source>
</evidence>
<proteinExistence type="inferred from homology"/>